<keyword evidence="4 6" id="KW-1133">Transmembrane helix</keyword>
<evidence type="ECO:0000256" key="5">
    <source>
        <dbReference type="ARBA" id="ARBA00023136"/>
    </source>
</evidence>
<dbReference type="Pfam" id="PF08334">
    <property type="entry name" value="T2SSG"/>
    <property type="match status" value="1"/>
</dbReference>
<dbReference type="EMBL" id="MGHS01000052">
    <property type="protein sequence ID" value="OGM75590.1"/>
    <property type="molecule type" value="Genomic_DNA"/>
</dbReference>
<feature type="transmembrane region" description="Helical" evidence="6">
    <location>
        <begin position="29"/>
        <end position="50"/>
    </location>
</feature>
<dbReference type="InterPro" id="IPR012902">
    <property type="entry name" value="N_methyl_site"/>
</dbReference>
<evidence type="ECO:0000256" key="4">
    <source>
        <dbReference type="ARBA" id="ARBA00022989"/>
    </source>
</evidence>
<dbReference type="AlphaFoldDB" id="A0A1F8CGZ9"/>
<reference evidence="8 9" key="1">
    <citation type="journal article" date="2016" name="Nat. Commun.">
        <title>Thousands of microbial genomes shed light on interconnected biogeochemical processes in an aquifer system.</title>
        <authorList>
            <person name="Anantharaman K."/>
            <person name="Brown C.T."/>
            <person name="Hug L.A."/>
            <person name="Sharon I."/>
            <person name="Castelle C.J."/>
            <person name="Probst A.J."/>
            <person name="Thomas B.C."/>
            <person name="Singh A."/>
            <person name="Wilkins M.J."/>
            <person name="Karaoz U."/>
            <person name="Brodie E.L."/>
            <person name="Williams K.H."/>
            <person name="Hubbard S.S."/>
            <person name="Banfield J.F."/>
        </authorList>
    </citation>
    <scope>NUCLEOTIDE SEQUENCE [LARGE SCALE GENOMIC DNA]</scope>
</reference>
<evidence type="ECO:0000256" key="3">
    <source>
        <dbReference type="ARBA" id="ARBA00022692"/>
    </source>
</evidence>
<keyword evidence="2" id="KW-0488">Methylation</keyword>
<evidence type="ECO:0000256" key="6">
    <source>
        <dbReference type="SAM" id="Phobius"/>
    </source>
</evidence>
<dbReference type="PROSITE" id="PS00409">
    <property type="entry name" value="PROKAR_NTER_METHYL"/>
    <property type="match status" value="1"/>
</dbReference>
<keyword evidence="5 6" id="KW-0472">Membrane</keyword>
<dbReference type="GO" id="GO:0015628">
    <property type="term" value="P:protein secretion by the type II secretion system"/>
    <property type="evidence" value="ECO:0007669"/>
    <property type="project" value="InterPro"/>
</dbReference>
<dbReference type="PRINTS" id="PR00813">
    <property type="entry name" value="BCTERIALGSPG"/>
</dbReference>
<evidence type="ECO:0000256" key="2">
    <source>
        <dbReference type="ARBA" id="ARBA00022481"/>
    </source>
</evidence>
<evidence type="ECO:0000256" key="1">
    <source>
        <dbReference type="ARBA" id="ARBA00004167"/>
    </source>
</evidence>
<dbReference type="SUPFAM" id="SSF54523">
    <property type="entry name" value="Pili subunits"/>
    <property type="match status" value="1"/>
</dbReference>
<sequence length="170" mass="18840">MKVSLPNTKYSPRGEAGQLPDTGFTLVELLVVIALIGILSTLLLANFNAARQRSRDAQRKSDLRNLQTALRLYYNDNVGYPTSNGGYEIVGCGSKAARIACPWATAWTTTEGQTYMTRLPKDPQAIDYRYIQTDSDNFILTACLENKSDDKGISDTSGWCTSSWVYQVKP</sequence>
<dbReference type="STRING" id="1802532.A2210_03300"/>
<organism evidence="8 9">
    <name type="scientific">Candidatus Woesebacteria bacterium RIFOXYA1_FULL_40_18</name>
    <dbReference type="NCBI Taxonomy" id="1802532"/>
    <lineage>
        <taxon>Bacteria</taxon>
        <taxon>Candidatus Woeseibacteriota</taxon>
    </lineage>
</organism>
<feature type="domain" description="Type II secretion system protein GspG C-terminal" evidence="7">
    <location>
        <begin position="51"/>
        <end position="134"/>
    </location>
</feature>
<comment type="subcellular location">
    <subcellularLocation>
        <location evidence="1">Membrane</location>
        <topology evidence="1">Single-pass membrane protein</topology>
    </subcellularLocation>
</comment>
<proteinExistence type="predicted"/>
<dbReference type="Gene3D" id="3.30.700.10">
    <property type="entry name" value="Glycoprotein, Type 4 Pilin"/>
    <property type="match status" value="1"/>
</dbReference>
<dbReference type="PANTHER" id="PTHR30093">
    <property type="entry name" value="GENERAL SECRETION PATHWAY PROTEIN G"/>
    <property type="match status" value="1"/>
</dbReference>
<dbReference type="Proteomes" id="UP000177855">
    <property type="component" value="Unassembled WGS sequence"/>
</dbReference>
<protein>
    <recommendedName>
        <fullName evidence="7">Type II secretion system protein GspG C-terminal domain-containing protein</fullName>
    </recommendedName>
</protein>
<dbReference type="PANTHER" id="PTHR30093:SF44">
    <property type="entry name" value="TYPE II SECRETION SYSTEM CORE PROTEIN G"/>
    <property type="match status" value="1"/>
</dbReference>
<dbReference type="InterPro" id="IPR000983">
    <property type="entry name" value="Bac_GSPG_pilin"/>
</dbReference>
<evidence type="ECO:0000313" key="8">
    <source>
        <dbReference type="EMBL" id="OGM75590.1"/>
    </source>
</evidence>
<dbReference type="InterPro" id="IPR013545">
    <property type="entry name" value="T2SS_protein-GspG_C"/>
</dbReference>
<evidence type="ECO:0000313" key="9">
    <source>
        <dbReference type="Proteomes" id="UP000177855"/>
    </source>
</evidence>
<dbReference type="NCBIfam" id="TIGR02532">
    <property type="entry name" value="IV_pilin_GFxxxE"/>
    <property type="match status" value="1"/>
</dbReference>
<gene>
    <name evidence="8" type="ORF">A2210_03300</name>
</gene>
<name>A0A1F8CGZ9_9BACT</name>
<evidence type="ECO:0000259" key="7">
    <source>
        <dbReference type="Pfam" id="PF08334"/>
    </source>
</evidence>
<dbReference type="GO" id="GO:0015627">
    <property type="term" value="C:type II protein secretion system complex"/>
    <property type="evidence" value="ECO:0007669"/>
    <property type="project" value="InterPro"/>
</dbReference>
<comment type="caution">
    <text evidence="8">The sequence shown here is derived from an EMBL/GenBank/DDBJ whole genome shotgun (WGS) entry which is preliminary data.</text>
</comment>
<keyword evidence="3 6" id="KW-0812">Transmembrane</keyword>
<dbReference type="InterPro" id="IPR045584">
    <property type="entry name" value="Pilin-like"/>
</dbReference>
<dbReference type="Pfam" id="PF07963">
    <property type="entry name" value="N_methyl"/>
    <property type="match status" value="1"/>
</dbReference>
<accession>A0A1F8CGZ9</accession>
<dbReference type="GO" id="GO:0016020">
    <property type="term" value="C:membrane"/>
    <property type="evidence" value="ECO:0007669"/>
    <property type="project" value="UniProtKB-SubCell"/>
</dbReference>